<dbReference type="GO" id="GO:0032259">
    <property type="term" value="P:methylation"/>
    <property type="evidence" value="ECO:0007669"/>
    <property type="project" value="UniProtKB-KW"/>
</dbReference>
<evidence type="ECO:0000313" key="6">
    <source>
        <dbReference type="Proteomes" id="UP000321812"/>
    </source>
</evidence>
<dbReference type="Proteomes" id="UP000321812">
    <property type="component" value="Unassembled WGS sequence"/>
</dbReference>
<reference evidence="5 6" key="1">
    <citation type="submission" date="2019-07" db="EMBL/GenBank/DDBJ databases">
        <title>Rapid identification of Enteric Bacteria from Whole Genome Sequences (WGS) using Average Nucleotide Identity (ANI).</title>
        <authorList>
            <person name="Lane C."/>
        </authorList>
    </citation>
    <scope>NUCLEOTIDE SEQUENCE [LARGE SCALE GENOMIC DNA]</scope>
    <source>
        <strain evidence="5 6">D2411</strain>
    </source>
</reference>
<evidence type="ECO:0000256" key="2">
    <source>
        <dbReference type="ARBA" id="ARBA00022679"/>
    </source>
</evidence>
<dbReference type="PRINTS" id="PR00508">
    <property type="entry name" value="S21N4MTFRASE"/>
</dbReference>
<comment type="caution">
    <text evidence="5">The sequence shown here is derived from an EMBL/GenBank/DDBJ whole genome shotgun (WGS) entry which is preliminary data.</text>
</comment>
<sequence length="387" mass="44145">MMKLWGGGFVTAIPRNCSLQRSGQEKYMNVSHDYIFVYVKSECYDFNNITERILNTSKIKKDKNGSYIEGDTKAILASLAQGYSKGGDYDFEYNGKIYKPITSTGQRHRWLWTYDRMEAAAKLGILVETKNTLRMQVYLNKSFEVGTNILVNKAEKLKFHTADFMSDNKFTNTTGKKEIGEIFGTNTIFNYPKPKSLISKLLELATDKNSIILDSFAGSGTTAHAVLELNKKDGGNRKFILVEMEDYAENITAERVRRVIKGYGKEPENSATGGDFSFYELGDRLLKENGNINESVSSEKIKEYIYFSETKEKCEQNDGDFLGECNGVAYYFIYKKDEVTTLDFEYLANLKKASSYVIYADVCVLSDETMMKYNITFKKIPRDIKKV</sequence>
<evidence type="ECO:0000259" key="4">
    <source>
        <dbReference type="Pfam" id="PF01555"/>
    </source>
</evidence>
<protein>
    <recommendedName>
        <fullName evidence="3">Methyltransferase</fullName>
        <ecNumber evidence="3">2.1.1.-</ecNumber>
    </recommendedName>
</protein>
<dbReference type="AlphaFoldDB" id="A0A562XET0"/>
<organism evidence="5 6">
    <name type="scientific">Campylobacter hyointestinalis</name>
    <dbReference type="NCBI Taxonomy" id="198"/>
    <lineage>
        <taxon>Bacteria</taxon>
        <taxon>Pseudomonadati</taxon>
        <taxon>Campylobacterota</taxon>
        <taxon>Epsilonproteobacteria</taxon>
        <taxon>Campylobacterales</taxon>
        <taxon>Campylobacteraceae</taxon>
        <taxon>Campylobacter</taxon>
    </lineage>
</organism>
<keyword evidence="1" id="KW-0489">Methyltransferase</keyword>
<dbReference type="GO" id="GO:0003677">
    <property type="term" value="F:DNA binding"/>
    <property type="evidence" value="ECO:0007669"/>
    <property type="project" value="InterPro"/>
</dbReference>
<dbReference type="Gene3D" id="3.40.50.150">
    <property type="entry name" value="Vaccinia Virus protein VP39"/>
    <property type="match status" value="1"/>
</dbReference>
<dbReference type="SUPFAM" id="SSF53335">
    <property type="entry name" value="S-adenosyl-L-methionine-dependent methyltransferases"/>
    <property type="match status" value="1"/>
</dbReference>
<evidence type="ECO:0000313" key="5">
    <source>
        <dbReference type="EMBL" id="TWO20651.1"/>
    </source>
</evidence>
<dbReference type="InterPro" id="IPR029063">
    <property type="entry name" value="SAM-dependent_MTases_sf"/>
</dbReference>
<dbReference type="EC" id="2.1.1.-" evidence="3"/>
<keyword evidence="2" id="KW-0808">Transferase</keyword>
<gene>
    <name evidence="5" type="ORF">YZ82_04865</name>
</gene>
<feature type="domain" description="DNA methylase N-4/N-6" evidence="4">
    <location>
        <begin position="24"/>
        <end position="252"/>
    </location>
</feature>
<name>A0A562XET0_CAMHY</name>
<accession>A0A562XET0</accession>
<dbReference type="InterPro" id="IPR002941">
    <property type="entry name" value="DNA_methylase_N4/N6"/>
</dbReference>
<comment type="similarity">
    <text evidence="3">Belongs to the N(4)/N(6)-methyltransferase family.</text>
</comment>
<dbReference type="InterPro" id="IPR001091">
    <property type="entry name" value="RM_Methyltransferase"/>
</dbReference>
<evidence type="ECO:0000256" key="1">
    <source>
        <dbReference type="ARBA" id="ARBA00022603"/>
    </source>
</evidence>
<dbReference type="Pfam" id="PF01555">
    <property type="entry name" value="N6_N4_Mtase"/>
    <property type="match status" value="1"/>
</dbReference>
<dbReference type="EMBL" id="VOAP01000013">
    <property type="protein sequence ID" value="TWO20651.1"/>
    <property type="molecule type" value="Genomic_DNA"/>
</dbReference>
<dbReference type="GO" id="GO:0008170">
    <property type="term" value="F:N-methyltransferase activity"/>
    <property type="evidence" value="ECO:0007669"/>
    <property type="project" value="InterPro"/>
</dbReference>
<proteinExistence type="inferred from homology"/>
<evidence type="ECO:0000256" key="3">
    <source>
        <dbReference type="RuleBase" id="RU362026"/>
    </source>
</evidence>